<dbReference type="EMBL" id="CP001287">
    <property type="protein sequence ID" value="ACK65861.1"/>
    <property type="molecule type" value="Genomic_DNA"/>
</dbReference>
<dbReference type="PANTHER" id="PTHR45641:SF19">
    <property type="entry name" value="NEPHROCYSTIN-3"/>
    <property type="match status" value="1"/>
</dbReference>
<dbReference type="HOGENOM" id="CLU_1208144_0_0_3"/>
<dbReference type="RefSeq" id="WP_012595133.1">
    <property type="nucleotide sequence ID" value="NC_011726.1"/>
</dbReference>
<evidence type="ECO:0000256" key="3">
    <source>
        <dbReference type="PROSITE-ProRule" id="PRU00339"/>
    </source>
</evidence>
<gene>
    <name evidence="5" type="ordered locus">PCC8801_1818</name>
</gene>
<evidence type="ECO:0000256" key="2">
    <source>
        <dbReference type="ARBA" id="ARBA00022803"/>
    </source>
</evidence>
<name>B7JX12_RIPO1</name>
<keyword evidence="6" id="KW-1185">Reference proteome</keyword>
<dbReference type="InterPro" id="IPR011990">
    <property type="entry name" value="TPR-like_helical_dom_sf"/>
</dbReference>
<keyword evidence="1" id="KW-0677">Repeat</keyword>
<dbReference type="KEGG" id="cyp:PCC8801_1818"/>
<reference evidence="6" key="1">
    <citation type="journal article" date="2011" name="MBio">
        <title>Novel metabolic attributes of the genus Cyanothece, comprising a group of unicellular nitrogen-fixing Cyanobacteria.</title>
        <authorList>
            <person name="Bandyopadhyay A."/>
            <person name="Elvitigala T."/>
            <person name="Welsh E."/>
            <person name="Stockel J."/>
            <person name="Liberton M."/>
            <person name="Min H."/>
            <person name="Sherman L.A."/>
            <person name="Pakrasi H.B."/>
        </authorList>
    </citation>
    <scope>NUCLEOTIDE SEQUENCE [LARGE SCALE GENOMIC DNA]</scope>
    <source>
        <strain evidence="6">PCC 8801</strain>
    </source>
</reference>
<accession>B7JX12</accession>
<dbReference type="Pfam" id="PF13424">
    <property type="entry name" value="TPR_12"/>
    <property type="match status" value="1"/>
</dbReference>
<dbReference type="InterPro" id="IPR019734">
    <property type="entry name" value="TPR_rpt"/>
</dbReference>
<dbReference type="STRING" id="41431.PCC8801_1818"/>
<feature type="repeat" description="TPR" evidence="3">
    <location>
        <begin position="173"/>
        <end position="206"/>
    </location>
</feature>
<evidence type="ECO:0000256" key="1">
    <source>
        <dbReference type="ARBA" id="ARBA00022737"/>
    </source>
</evidence>
<sequence>MFQAELFDWLWVESSHLYPNEDEAEQVEELEILRDEELRKFELLQINTEEGQDKPLFSYHPLISRFFESKFKELEDTEELKHKFCKSLVKVAQSIDYRPTLQDIKKFSIAAPHLEMIATAIRENIEDEDIVKPFIGLGRFYEGQTDYPEAEKWYKQCLEICQQRFGDEHQSVATSLNNLAGLYSSQGKYTEAEPLYREAIKILENVLGKDHLLTIKVTNNYQIMLNEMG</sequence>
<evidence type="ECO:0000256" key="4">
    <source>
        <dbReference type="SAM" id="Coils"/>
    </source>
</evidence>
<dbReference type="PANTHER" id="PTHR45641">
    <property type="entry name" value="TETRATRICOPEPTIDE REPEAT PROTEIN (AFU_ORTHOLOGUE AFUA_6G03870)"/>
    <property type="match status" value="1"/>
</dbReference>
<evidence type="ECO:0000313" key="6">
    <source>
        <dbReference type="Proteomes" id="UP000008204"/>
    </source>
</evidence>
<evidence type="ECO:0000313" key="5">
    <source>
        <dbReference type="EMBL" id="ACK65861.1"/>
    </source>
</evidence>
<protein>
    <submittedName>
        <fullName evidence="5">TPR repeat-containing protein</fullName>
    </submittedName>
</protein>
<dbReference type="SMART" id="SM00028">
    <property type="entry name" value="TPR"/>
    <property type="match status" value="2"/>
</dbReference>
<feature type="coiled-coil region" evidence="4">
    <location>
        <begin position="20"/>
        <end position="47"/>
    </location>
</feature>
<dbReference type="PROSITE" id="PS50005">
    <property type="entry name" value="TPR"/>
    <property type="match status" value="1"/>
</dbReference>
<proteinExistence type="predicted"/>
<dbReference type="eggNOG" id="COG0457">
    <property type="taxonomic scope" value="Bacteria"/>
</dbReference>
<organism evidence="5 6">
    <name type="scientific">Rippkaea orientalis (strain PCC 8801 / RF-1)</name>
    <name type="common">Cyanothece sp. (strain PCC 8801)</name>
    <dbReference type="NCBI Taxonomy" id="41431"/>
    <lineage>
        <taxon>Bacteria</taxon>
        <taxon>Bacillati</taxon>
        <taxon>Cyanobacteriota</taxon>
        <taxon>Cyanophyceae</taxon>
        <taxon>Oscillatoriophycideae</taxon>
        <taxon>Chroococcales</taxon>
        <taxon>Aphanothecaceae</taxon>
        <taxon>Rippkaea</taxon>
        <taxon>Rippkaea orientalis</taxon>
    </lineage>
</organism>
<keyword evidence="4" id="KW-0175">Coiled coil</keyword>
<dbReference type="SUPFAM" id="SSF48452">
    <property type="entry name" value="TPR-like"/>
    <property type="match status" value="1"/>
</dbReference>
<keyword evidence="2 3" id="KW-0802">TPR repeat</keyword>
<dbReference type="OrthoDB" id="420198at2"/>
<dbReference type="AlphaFoldDB" id="B7JX12"/>
<dbReference type="Gene3D" id="1.25.40.10">
    <property type="entry name" value="Tetratricopeptide repeat domain"/>
    <property type="match status" value="1"/>
</dbReference>
<dbReference type="Proteomes" id="UP000008204">
    <property type="component" value="Chromosome"/>
</dbReference>